<comment type="caution">
    <text evidence="7">The sequence shown here is derived from an EMBL/GenBank/DDBJ whole genome shotgun (WGS) entry which is preliminary data.</text>
</comment>
<feature type="non-terminal residue" evidence="7">
    <location>
        <position position="408"/>
    </location>
</feature>
<dbReference type="PANTHER" id="PTHR47950:SF42">
    <property type="entry name" value="GERANIOL 8-HYDROXYLASE"/>
    <property type="match status" value="1"/>
</dbReference>
<dbReference type="PRINTS" id="PR00463">
    <property type="entry name" value="EP450I"/>
</dbReference>
<proteinExistence type="inferred from homology"/>
<dbReference type="SUPFAM" id="SSF48264">
    <property type="entry name" value="Cytochrome P450"/>
    <property type="match status" value="1"/>
</dbReference>
<dbReference type="AlphaFoldDB" id="A0AAD5BQV0"/>
<keyword evidence="3 6" id="KW-0560">Oxidoreductase</keyword>
<evidence type="ECO:0000256" key="2">
    <source>
        <dbReference type="ARBA" id="ARBA00022723"/>
    </source>
</evidence>
<sequence length="408" mass="46684">EILLRKDEACSSRPVPDAVTALKHHDKAVLWIPPNETWQTIRKVLRMYLTSQHKLDTLKNIRENVMEEALAFIRNAGHKKAAIDVGMLGFAVSLNQLSKTFFSQSMTASYEADDIKEFQKVVETAMEVQGKFNLADIFPVLKSFDPQNVWRRAKKAFVWLEEKVEVKVNERVQHRDSKLPKFGDVLDSMLDYSVDNEADFNLKHIKTLIVDVLVAGTDTVASVTTWIMSELLLNPHMLLKVREEVSQIVGEDGTIEEAKTLELSYLHAVIKETLRLHAGSPLLAPHITQTQVQIGNYVVPKNTQLMVNAWAMARDERYWEKPTVFMPERFLKNKMDFKGQHFEFIPFGSGRRKCPGMPLAERMLSLIVASFVYYFDWDAKEEIDMNDKYGLTLLKATPLVASPKVMNK</sequence>
<dbReference type="Pfam" id="PF00067">
    <property type="entry name" value="p450"/>
    <property type="match status" value="1"/>
</dbReference>
<evidence type="ECO:0000256" key="1">
    <source>
        <dbReference type="ARBA" id="ARBA00010617"/>
    </source>
</evidence>
<keyword evidence="4 5" id="KW-0408">Iron</keyword>
<evidence type="ECO:0000256" key="3">
    <source>
        <dbReference type="ARBA" id="ARBA00023002"/>
    </source>
</evidence>
<dbReference type="PANTHER" id="PTHR47950">
    <property type="entry name" value="CYTOCHROME P450, FAMILY 76, SUBFAMILY C, POLYPEPTIDE 5-RELATED"/>
    <property type="match status" value="1"/>
</dbReference>
<dbReference type="PROSITE" id="PS00086">
    <property type="entry name" value="CYTOCHROME_P450"/>
    <property type="match status" value="1"/>
</dbReference>
<dbReference type="InterPro" id="IPR036396">
    <property type="entry name" value="Cyt_P450_sf"/>
</dbReference>
<dbReference type="InterPro" id="IPR017972">
    <property type="entry name" value="Cyt_P450_CS"/>
</dbReference>
<keyword evidence="8" id="KW-1185">Reference proteome</keyword>
<dbReference type="PRINTS" id="PR00385">
    <property type="entry name" value="P450"/>
</dbReference>
<evidence type="ECO:0000256" key="4">
    <source>
        <dbReference type="ARBA" id="ARBA00023004"/>
    </source>
</evidence>
<evidence type="ECO:0000313" key="7">
    <source>
        <dbReference type="EMBL" id="KAI7726861.1"/>
    </source>
</evidence>
<keyword evidence="5 6" id="KW-0349">Heme</keyword>
<dbReference type="EMBL" id="JAMZMK010011506">
    <property type="protein sequence ID" value="KAI7726861.1"/>
    <property type="molecule type" value="Genomic_DNA"/>
</dbReference>
<dbReference type="GO" id="GO:0004497">
    <property type="term" value="F:monooxygenase activity"/>
    <property type="evidence" value="ECO:0007669"/>
    <property type="project" value="UniProtKB-KW"/>
</dbReference>
<evidence type="ECO:0000256" key="6">
    <source>
        <dbReference type="RuleBase" id="RU000461"/>
    </source>
</evidence>
<comment type="similarity">
    <text evidence="1 6">Belongs to the cytochrome P450 family.</text>
</comment>
<dbReference type="Proteomes" id="UP001206925">
    <property type="component" value="Unassembled WGS sequence"/>
</dbReference>
<dbReference type="GO" id="GO:0016705">
    <property type="term" value="F:oxidoreductase activity, acting on paired donors, with incorporation or reduction of molecular oxygen"/>
    <property type="evidence" value="ECO:0007669"/>
    <property type="project" value="InterPro"/>
</dbReference>
<feature type="binding site" description="axial binding residue" evidence="5">
    <location>
        <position position="354"/>
    </location>
    <ligand>
        <name>heme</name>
        <dbReference type="ChEBI" id="CHEBI:30413"/>
    </ligand>
    <ligandPart>
        <name>Fe</name>
        <dbReference type="ChEBI" id="CHEBI:18248"/>
    </ligandPart>
</feature>
<keyword evidence="2 5" id="KW-0479">Metal-binding</keyword>
<comment type="cofactor">
    <cofactor evidence="5">
        <name>heme</name>
        <dbReference type="ChEBI" id="CHEBI:30413"/>
    </cofactor>
</comment>
<reference evidence="7" key="1">
    <citation type="submission" date="2022-06" db="EMBL/GenBank/DDBJ databases">
        <title>Uncovering the hologenomic basis of an extraordinary plant invasion.</title>
        <authorList>
            <person name="Bieker V.C."/>
            <person name="Martin M.D."/>
            <person name="Gilbert T."/>
            <person name="Hodgins K."/>
            <person name="Battlay P."/>
            <person name="Petersen B."/>
            <person name="Wilson J."/>
        </authorList>
    </citation>
    <scope>NUCLEOTIDE SEQUENCE</scope>
    <source>
        <strain evidence="7">AA19_3_7</strain>
        <tissue evidence="7">Leaf</tissue>
    </source>
</reference>
<organism evidence="7 8">
    <name type="scientific">Ambrosia artemisiifolia</name>
    <name type="common">Common ragweed</name>
    <dbReference type="NCBI Taxonomy" id="4212"/>
    <lineage>
        <taxon>Eukaryota</taxon>
        <taxon>Viridiplantae</taxon>
        <taxon>Streptophyta</taxon>
        <taxon>Embryophyta</taxon>
        <taxon>Tracheophyta</taxon>
        <taxon>Spermatophyta</taxon>
        <taxon>Magnoliopsida</taxon>
        <taxon>eudicotyledons</taxon>
        <taxon>Gunneridae</taxon>
        <taxon>Pentapetalae</taxon>
        <taxon>asterids</taxon>
        <taxon>campanulids</taxon>
        <taxon>Asterales</taxon>
        <taxon>Asteraceae</taxon>
        <taxon>Asteroideae</taxon>
        <taxon>Heliantheae alliance</taxon>
        <taxon>Heliantheae</taxon>
        <taxon>Ambrosia</taxon>
    </lineage>
</organism>
<accession>A0AAD5BQV0</accession>
<dbReference type="InterPro" id="IPR002401">
    <property type="entry name" value="Cyt_P450_E_grp-I"/>
</dbReference>
<evidence type="ECO:0000313" key="8">
    <source>
        <dbReference type="Proteomes" id="UP001206925"/>
    </source>
</evidence>
<dbReference type="Gene3D" id="1.10.630.10">
    <property type="entry name" value="Cytochrome P450"/>
    <property type="match status" value="1"/>
</dbReference>
<evidence type="ECO:0000256" key="5">
    <source>
        <dbReference type="PIRSR" id="PIRSR602401-1"/>
    </source>
</evidence>
<keyword evidence="6" id="KW-0503">Monooxygenase</keyword>
<dbReference type="InterPro" id="IPR001128">
    <property type="entry name" value="Cyt_P450"/>
</dbReference>
<dbReference type="GO" id="GO:0005506">
    <property type="term" value="F:iron ion binding"/>
    <property type="evidence" value="ECO:0007669"/>
    <property type="project" value="InterPro"/>
</dbReference>
<protein>
    <submittedName>
        <fullName evidence="7">Uncharacterized protein</fullName>
    </submittedName>
</protein>
<dbReference type="GO" id="GO:0020037">
    <property type="term" value="F:heme binding"/>
    <property type="evidence" value="ECO:0007669"/>
    <property type="project" value="InterPro"/>
</dbReference>
<name>A0AAD5BQV0_AMBAR</name>
<gene>
    <name evidence="7" type="ORF">M8C21_021787</name>
</gene>